<reference evidence="1" key="1">
    <citation type="journal article" date="2008" name="ISME J.">
        <title>Genomic patterns of recombination, clonal divergence and environment in marine microbial populations.</title>
        <authorList>
            <person name="Konstantinidis K.T."/>
            <person name="Delong E.F."/>
        </authorList>
    </citation>
    <scope>NUCLEOTIDE SEQUENCE</scope>
</reference>
<accession>B3TA09</accession>
<name>B3TA09_9ZZZZ</name>
<dbReference type="EMBL" id="EU016651">
    <property type="protein sequence ID" value="ABZ09418.1"/>
    <property type="molecule type" value="Genomic_DNA"/>
</dbReference>
<evidence type="ECO:0000313" key="1">
    <source>
        <dbReference type="EMBL" id="ABZ09418.1"/>
    </source>
</evidence>
<organism evidence="1">
    <name type="scientific">uncultured marine microorganism HF4000_APKG8C21</name>
    <dbReference type="NCBI Taxonomy" id="455553"/>
    <lineage>
        <taxon>unclassified sequences</taxon>
        <taxon>environmental samples</taxon>
    </lineage>
</organism>
<protein>
    <submittedName>
        <fullName evidence="1">Uncharacterized protein</fullName>
    </submittedName>
</protein>
<gene>
    <name evidence="1" type="ORF">ALOHA_HF4000APKG8C21ctg1g6</name>
</gene>
<proteinExistence type="predicted"/>
<sequence length="71" mass="7685">MIWLRTCPRCTTGDLYLDEDSSRHCMQCGYIQYSDRGKPGSAILGGLSLTADAERKFGVIQSLVLAATGSV</sequence>
<dbReference type="AlphaFoldDB" id="B3TA09"/>